<dbReference type="InterPro" id="IPR000873">
    <property type="entry name" value="AMP-dep_synth/lig_dom"/>
</dbReference>
<dbReference type="EMBL" id="BLLK01000045">
    <property type="protein sequence ID" value="GFH52310.1"/>
    <property type="molecule type" value="Genomic_DNA"/>
</dbReference>
<keyword evidence="3" id="KW-1185">Reference proteome</keyword>
<dbReference type="SUPFAM" id="SSF56801">
    <property type="entry name" value="Acetyl-CoA synthetase-like"/>
    <property type="match status" value="1"/>
</dbReference>
<reference evidence="2 3" key="1">
    <citation type="journal article" date="2021" name="Sci. Rep.">
        <title>The genome of the diatom Chaetoceros tenuissimus carries an ancient integrated fragment of an extant virus.</title>
        <authorList>
            <person name="Hongo Y."/>
            <person name="Kimura K."/>
            <person name="Takaki Y."/>
            <person name="Yoshida Y."/>
            <person name="Baba S."/>
            <person name="Kobayashi G."/>
            <person name="Nagasaki K."/>
            <person name="Hano T."/>
            <person name="Tomaru Y."/>
        </authorList>
    </citation>
    <scope>NUCLEOTIDE SEQUENCE [LARGE SCALE GENOMIC DNA]</scope>
    <source>
        <strain evidence="2 3">NIES-3715</strain>
    </source>
</reference>
<comment type="caution">
    <text evidence="2">The sequence shown here is derived from an EMBL/GenBank/DDBJ whole genome shotgun (WGS) entry which is preliminary data.</text>
</comment>
<evidence type="ECO:0000313" key="2">
    <source>
        <dbReference type="EMBL" id="GFH52310.1"/>
    </source>
</evidence>
<evidence type="ECO:0000259" key="1">
    <source>
        <dbReference type="Pfam" id="PF00501"/>
    </source>
</evidence>
<dbReference type="AlphaFoldDB" id="A0AAD3H6K8"/>
<accession>A0AAD3H6K8</accession>
<sequence length="279" mass="30367">MLSRALNQVRRQVPRVASSIARTQAVRSMTTAGGKLSELATKFEHVDVLRYEHKNLKFTLSQMNHHADSLAVGFLECGLIPGDVVLSWLPSHFAEQHVLQFACSKAGLTLYTLDPSLAVSDPEAAKKALTKALEITEANALICQEAGSDTNYIRLVESVIPELRIFNQDDGMPFIAPQFPHLRLPIHTGFDYSDKAGMIPLSDMLCPTNDLAASLKKTGKTVGEKTALMGELEVGSDGVPTKKGKVLSNDEVLKSGAWPEFNAVLKKEYTEVEGTGVAF</sequence>
<gene>
    <name evidence="2" type="ORF">CTEN210_08786</name>
</gene>
<feature type="domain" description="AMP-dependent synthetase/ligase" evidence="1">
    <location>
        <begin position="48"/>
        <end position="147"/>
    </location>
</feature>
<proteinExistence type="predicted"/>
<dbReference type="Pfam" id="PF00501">
    <property type="entry name" value="AMP-binding"/>
    <property type="match status" value="1"/>
</dbReference>
<organism evidence="2 3">
    <name type="scientific">Chaetoceros tenuissimus</name>
    <dbReference type="NCBI Taxonomy" id="426638"/>
    <lineage>
        <taxon>Eukaryota</taxon>
        <taxon>Sar</taxon>
        <taxon>Stramenopiles</taxon>
        <taxon>Ochrophyta</taxon>
        <taxon>Bacillariophyta</taxon>
        <taxon>Coscinodiscophyceae</taxon>
        <taxon>Chaetocerotophycidae</taxon>
        <taxon>Chaetocerotales</taxon>
        <taxon>Chaetocerotaceae</taxon>
        <taxon>Chaetoceros</taxon>
    </lineage>
</organism>
<dbReference type="Proteomes" id="UP001054902">
    <property type="component" value="Unassembled WGS sequence"/>
</dbReference>
<evidence type="ECO:0000313" key="3">
    <source>
        <dbReference type="Proteomes" id="UP001054902"/>
    </source>
</evidence>
<protein>
    <recommendedName>
        <fullName evidence="1">AMP-dependent synthetase/ligase domain-containing protein</fullName>
    </recommendedName>
</protein>
<dbReference type="Gene3D" id="3.40.50.980">
    <property type="match status" value="1"/>
</dbReference>
<name>A0AAD3H6K8_9STRA</name>